<keyword evidence="5" id="KW-1185">Reference proteome</keyword>
<evidence type="ECO:0000313" key="5">
    <source>
        <dbReference type="Proteomes" id="UP000318453"/>
    </source>
</evidence>
<name>A0A5B8NSP1_9CHRO</name>
<feature type="domain" description="Response regulatory" evidence="3">
    <location>
        <begin position="5"/>
        <end position="120"/>
    </location>
</feature>
<dbReference type="PANTHER" id="PTHR44591:SF3">
    <property type="entry name" value="RESPONSE REGULATORY DOMAIN-CONTAINING PROTEIN"/>
    <property type="match status" value="1"/>
</dbReference>
<dbReference type="OrthoDB" id="9809987at2"/>
<evidence type="ECO:0000259" key="3">
    <source>
        <dbReference type="PROSITE" id="PS50110"/>
    </source>
</evidence>
<reference evidence="4" key="1">
    <citation type="submission" date="2019-08" db="EMBL/GenBank/DDBJ databases">
        <title>Carotenoids and Carotenoid Binding Proteins in the Halophilic Cyanobacterium Euhalothece sp. ZM00.</title>
        <authorList>
            <person name="Cho S.M."/>
            <person name="Song J.Y."/>
            <person name="Park Y.-I."/>
        </authorList>
    </citation>
    <scope>NUCLEOTIDE SEQUENCE [LARGE SCALE GENOMIC DNA]</scope>
    <source>
        <strain evidence="4">Z-M001</strain>
    </source>
</reference>
<dbReference type="InterPro" id="IPR011006">
    <property type="entry name" value="CheY-like_superfamily"/>
</dbReference>
<evidence type="ECO:0000256" key="2">
    <source>
        <dbReference type="PROSITE-ProRule" id="PRU00169"/>
    </source>
</evidence>
<organism evidence="4 5">
    <name type="scientific">Euhalothece natronophila Z-M001</name>
    <dbReference type="NCBI Taxonomy" id="522448"/>
    <lineage>
        <taxon>Bacteria</taxon>
        <taxon>Bacillati</taxon>
        <taxon>Cyanobacteriota</taxon>
        <taxon>Cyanophyceae</taxon>
        <taxon>Oscillatoriophycideae</taxon>
        <taxon>Chroococcales</taxon>
        <taxon>Halothecacae</taxon>
        <taxon>Halothece cluster</taxon>
        <taxon>Euhalothece</taxon>
    </lineage>
</organism>
<dbReference type="InterPro" id="IPR001789">
    <property type="entry name" value="Sig_transdc_resp-reg_receiver"/>
</dbReference>
<dbReference type="PANTHER" id="PTHR44591">
    <property type="entry name" value="STRESS RESPONSE REGULATOR PROTEIN 1"/>
    <property type="match status" value="1"/>
</dbReference>
<gene>
    <name evidence="4" type="ORF">FRE64_14535</name>
</gene>
<accession>A0A5B8NSP1</accession>
<dbReference type="EMBL" id="CP042326">
    <property type="protein sequence ID" value="QDZ41050.1"/>
    <property type="molecule type" value="Genomic_DNA"/>
</dbReference>
<dbReference type="Proteomes" id="UP000318453">
    <property type="component" value="Chromosome"/>
</dbReference>
<dbReference type="Pfam" id="PF00072">
    <property type="entry name" value="Response_reg"/>
    <property type="match status" value="1"/>
</dbReference>
<dbReference type="KEGG" id="enn:FRE64_14535"/>
<protein>
    <submittedName>
        <fullName evidence="4">Response regulator</fullName>
    </submittedName>
</protein>
<dbReference type="RefSeq" id="WP_146296887.1">
    <property type="nucleotide sequence ID" value="NZ_CP042326.1"/>
</dbReference>
<dbReference type="AlphaFoldDB" id="A0A5B8NSP1"/>
<sequence>MATAKIFIVEDEFIIAKGLARKLENLDYEVVGIASSGNEALEQIEETSPDLVLMDIAIEGDMDGIETATKLHQDFNIPVIYLTAYGDDKTLERAEDSGCYGYILKPFKHKEVHAAIRMALKKHQTLQSL</sequence>
<proteinExistence type="predicted"/>
<dbReference type="InterPro" id="IPR050595">
    <property type="entry name" value="Bact_response_regulator"/>
</dbReference>
<evidence type="ECO:0000256" key="1">
    <source>
        <dbReference type="ARBA" id="ARBA00022553"/>
    </source>
</evidence>
<dbReference type="GO" id="GO:0000160">
    <property type="term" value="P:phosphorelay signal transduction system"/>
    <property type="evidence" value="ECO:0007669"/>
    <property type="project" value="InterPro"/>
</dbReference>
<keyword evidence="1 2" id="KW-0597">Phosphoprotein</keyword>
<dbReference type="PROSITE" id="PS50110">
    <property type="entry name" value="RESPONSE_REGULATORY"/>
    <property type="match status" value="1"/>
</dbReference>
<dbReference type="SUPFAM" id="SSF52172">
    <property type="entry name" value="CheY-like"/>
    <property type="match status" value="1"/>
</dbReference>
<dbReference type="CDD" id="cd17534">
    <property type="entry name" value="REC_DC-like"/>
    <property type="match status" value="1"/>
</dbReference>
<evidence type="ECO:0000313" key="4">
    <source>
        <dbReference type="EMBL" id="QDZ41050.1"/>
    </source>
</evidence>
<dbReference type="SMART" id="SM00448">
    <property type="entry name" value="REC"/>
    <property type="match status" value="1"/>
</dbReference>
<feature type="modified residue" description="4-aspartylphosphate" evidence="2">
    <location>
        <position position="55"/>
    </location>
</feature>
<dbReference type="Gene3D" id="3.40.50.2300">
    <property type="match status" value="1"/>
</dbReference>